<keyword evidence="3" id="KW-0548">Nucleotidyltransferase</keyword>
<feature type="domain" description="Integrase zinc-binding" evidence="2">
    <location>
        <begin position="500"/>
        <end position="557"/>
    </location>
</feature>
<dbReference type="Gene3D" id="3.30.70.270">
    <property type="match status" value="2"/>
</dbReference>
<evidence type="ECO:0000259" key="2">
    <source>
        <dbReference type="Pfam" id="PF17921"/>
    </source>
</evidence>
<gene>
    <name evidence="3" type="ORF">EPI10_028284</name>
</gene>
<dbReference type="InterPro" id="IPR043502">
    <property type="entry name" value="DNA/RNA_pol_sf"/>
</dbReference>
<dbReference type="OrthoDB" id="1733657at2759"/>
<keyword evidence="4" id="KW-1185">Reference proteome</keyword>
<dbReference type="PANTHER" id="PTHR24559:SF444">
    <property type="entry name" value="REVERSE TRANSCRIPTASE DOMAIN-CONTAINING PROTEIN"/>
    <property type="match status" value="1"/>
</dbReference>
<dbReference type="Gene3D" id="3.10.10.10">
    <property type="entry name" value="HIV Type 1 Reverse Transcriptase, subunit A, domain 1"/>
    <property type="match status" value="2"/>
</dbReference>
<organism evidence="3 4">
    <name type="scientific">Gossypium australe</name>
    <dbReference type="NCBI Taxonomy" id="47621"/>
    <lineage>
        <taxon>Eukaryota</taxon>
        <taxon>Viridiplantae</taxon>
        <taxon>Streptophyta</taxon>
        <taxon>Embryophyta</taxon>
        <taxon>Tracheophyta</taxon>
        <taxon>Spermatophyta</taxon>
        <taxon>Magnoliopsida</taxon>
        <taxon>eudicotyledons</taxon>
        <taxon>Gunneridae</taxon>
        <taxon>Pentapetalae</taxon>
        <taxon>rosids</taxon>
        <taxon>malvids</taxon>
        <taxon>Malvales</taxon>
        <taxon>Malvaceae</taxon>
        <taxon>Malvoideae</taxon>
        <taxon>Gossypium</taxon>
    </lineage>
</organism>
<protein>
    <submittedName>
        <fullName evidence="3">Reverse transcriptase</fullName>
    </submittedName>
</protein>
<evidence type="ECO:0000313" key="3">
    <source>
        <dbReference type="EMBL" id="KAA3461735.1"/>
    </source>
</evidence>
<dbReference type="Proteomes" id="UP000325315">
    <property type="component" value="Unassembled WGS sequence"/>
</dbReference>
<dbReference type="InterPro" id="IPR053134">
    <property type="entry name" value="RNA-dir_DNA_polymerase"/>
</dbReference>
<dbReference type="PANTHER" id="PTHR24559">
    <property type="entry name" value="TRANSPOSON TY3-I GAG-POL POLYPROTEIN"/>
    <property type="match status" value="1"/>
</dbReference>
<dbReference type="Pfam" id="PF17921">
    <property type="entry name" value="Integrase_H2C2"/>
    <property type="match status" value="1"/>
</dbReference>
<reference evidence="4" key="1">
    <citation type="journal article" date="2019" name="Plant Biotechnol. J.">
        <title>Genome sequencing of the Australian wild diploid species Gossypium australe highlights disease resistance and delayed gland morphogenesis.</title>
        <authorList>
            <person name="Cai Y."/>
            <person name="Cai X."/>
            <person name="Wang Q."/>
            <person name="Wang P."/>
            <person name="Zhang Y."/>
            <person name="Cai C."/>
            <person name="Xu Y."/>
            <person name="Wang K."/>
            <person name="Zhou Z."/>
            <person name="Wang C."/>
            <person name="Geng S."/>
            <person name="Li B."/>
            <person name="Dong Q."/>
            <person name="Hou Y."/>
            <person name="Wang H."/>
            <person name="Ai P."/>
            <person name="Liu Z."/>
            <person name="Yi F."/>
            <person name="Sun M."/>
            <person name="An G."/>
            <person name="Cheng J."/>
            <person name="Zhang Y."/>
            <person name="Shi Q."/>
            <person name="Xie Y."/>
            <person name="Shi X."/>
            <person name="Chang Y."/>
            <person name="Huang F."/>
            <person name="Chen Y."/>
            <person name="Hong S."/>
            <person name="Mi L."/>
            <person name="Sun Q."/>
            <person name="Zhang L."/>
            <person name="Zhou B."/>
            <person name="Peng R."/>
            <person name="Zhang X."/>
            <person name="Liu F."/>
        </authorList>
    </citation>
    <scope>NUCLEOTIDE SEQUENCE [LARGE SCALE GENOMIC DNA]</scope>
    <source>
        <strain evidence="4">cv. PA1801</strain>
    </source>
</reference>
<dbReference type="CDD" id="cd01647">
    <property type="entry name" value="RT_LTR"/>
    <property type="match status" value="1"/>
</dbReference>
<feature type="domain" description="Reverse transcriptase" evidence="1">
    <location>
        <begin position="150"/>
        <end position="262"/>
    </location>
</feature>
<dbReference type="InterPro" id="IPR041588">
    <property type="entry name" value="Integrase_H2C2"/>
</dbReference>
<dbReference type="InterPro" id="IPR043128">
    <property type="entry name" value="Rev_trsase/Diguanyl_cyclase"/>
</dbReference>
<dbReference type="InterPro" id="IPR000477">
    <property type="entry name" value="RT_dom"/>
</dbReference>
<dbReference type="SUPFAM" id="SSF56672">
    <property type="entry name" value="DNA/RNA polymerases"/>
    <property type="match status" value="1"/>
</dbReference>
<accession>A0A5B6UZV5</accession>
<comment type="caution">
    <text evidence="3">The sequence shown here is derived from an EMBL/GenBank/DDBJ whole genome shotgun (WGS) entry which is preliminary data.</text>
</comment>
<name>A0A5B6UZV5_9ROSI</name>
<dbReference type="Gene3D" id="1.10.340.70">
    <property type="match status" value="1"/>
</dbReference>
<evidence type="ECO:0000313" key="4">
    <source>
        <dbReference type="Proteomes" id="UP000325315"/>
    </source>
</evidence>
<dbReference type="EMBL" id="SMMG02000009">
    <property type="protein sequence ID" value="KAA3461735.1"/>
    <property type="molecule type" value="Genomic_DNA"/>
</dbReference>
<dbReference type="AlphaFoldDB" id="A0A5B6UZV5"/>
<dbReference type="FunFam" id="3.30.70.270:FF:000020">
    <property type="entry name" value="Transposon Tf2-6 polyprotein-like Protein"/>
    <property type="match status" value="1"/>
</dbReference>
<proteinExistence type="predicted"/>
<keyword evidence="3" id="KW-0695">RNA-directed DNA polymerase</keyword>
<evidence type="ECO:0000259" key="1">
    <source>
        <dbReference type="Pfam" id="PF00078"/>
    </source>
</evidence>
<sequence>MNWLVEHQVSLGCATKRVTLKTPVGKEIVMVGEHRDYLSNVISALKVGCETYLAYILDMSVNGPSFGNSRTMRDYPDVFPEELPGLLPECEVEFGIDLLPGTTPVSTFPYCVTPKELVELKHLDHGFIKPSVLPWGAPVLFVKKKDGFMRGVKVFSKIDLRSGYYQLKVKEMDVPKTAFKIRYGHYEFLVMPLGITNALGTFIDLMNRFVVVFIDAILIYSKSEQEHDEHLRVILQILREKQFYAKLSKCEFWLHEVMFLGHMKIGAILEWKQPKNVSEVRSFLGLAGYYRRFVEGFSLIAASMTKLLRKKQQECFDKLKTVLTHVSVLIQPESGKDYVVYNDVSHTDLRCVLMLDGMLWPTLRDNLSLMSVTIQPMISNLLRWFFLSRFGGTNFMVRVSLLNQKELNLRQRRWIELFNDYDCTIEYYPRKVNVVADALSRKSMTDLRAMFTKFSLTDDRGLLVELQMRGTLVEEGKTIHFNLNPVGVLYFCGRYCVPDDRDLRQSILWETHSSPYAIHPRGNKMYLDLRELYWWLGLKHDVIKYVSKCLTCQQVKAEHLFP</sequence>
<dbReference type="Pfam" id="PF00078">
    <property type="entry name" value="RVT_1"/>
    <property type="match status" value="1"/>
</dbReference>
<keyword evidence="3" id="KW-0808">Transferase</keyword>
<dbReference type="GO" id="GO:0003964">
    <property type="term" value="F:RNA-directed DNA polymerase activity"/>
    <property type="evidence" value="ECO:0007669"/>
    <property type="project" value="UniProtKB-KW"/>
</dbReference>